<keyword evidence="3" id="KW-1185">Reference proteome</keyword>
<dbReference type="Proteomes" id="UP000515908">
    <property type="component" value="Chromosome 01"/>
</dbReference>
<feature type="transmembrane region" description="Helical" evidence="1">
    <location>
        <begin position="33"/>
        <end position="51"/>
    </location>
</feature>
<keyword evidence="1" id="KW-0812">Transmembrane</keyword>
<keyword evidence="1" id="KW-1133">Transmembrane helix</keyword>
<gene>
    <name evidence="2" type="ORF">ADEAN_000026100</name>
</gene>
<evidence type="ECO:0000256" key="1">
    <source>
        <dbReference type="SAM" id="Phobius"/>
    </source>
</evidence>
<dbReference type="AlphaFoldDB" id="A0A7G2BZ80"/>
<proteinExistence type="predicted"/>
<dbReference type="VEuPathDB" id="TriTrypDB:ADEAN_000026100"/>
<name>A0A7G2BZ80_9TRYP</name>
<dbReference type="EMBL" id="LR877145">
    <property type="protein sequence ID" value="CAD2212849.1"/>
    <property type="molecule type" value="Genomic_DNA"/>
</dbReference>
<evidence type="ECO:0000313" key="2">
    <source>
        <dbReference type="EMBL" id="CAD2212849.1"/>
    </source>
</evidence>
<sequence length="183" mass="19853">MTEGAKGTRYTKDGRRRAPQHLIGSGYVKPFPWIRAGLGVAFMTAFVVTVYRRSNQVTPQDQFMKKIKVQPYGVMGNQMSLTGTLKQETHAPDEATAITDPADLSVLLSSASKGVGTSGAIYKWLGLTGRFPADVLLAISKYCDAVYHQYPGGEARDPCRQPRLQGRGVVGAGCHHRALPCLS</sequence>
<accession>A0A7G2BZ80</accession>
<reference evidence="2 3" key="1">
    <citation type="submission" date="2020-08" db="EMBL/GenBank/DDBJ databases">
        <authorList>
            <person name="Newling K."/>
            <person name="Davey J."/>
            <person name="Forrester S."/>
        </authorList>
    </citation>
    <scope>NUCLEOTIDE SEQUENCE [LARGE SCALE GENOMIC DNA]</scope>
    <source>
        <strain evidence="3">Crithidia deanei Carvalho (ATCC PRA-265)</strain>
    </source>
</reference>
<protein>
    <submittedName>
        <fullName evidence="2">Uncharacterized protein</fullName>
    </submittedName>
</protein>
<evidence type="ECO:0000313" key="3">
    <source>
        <dbReference type="Proteomes" id="UP000515908"/>
    </source>
</evidence>
<organism evidence="2 3">
    <name type="scientific">Angomonas deanei</name>
    <dbReference type="NCBI Taxonomy" id="59799"/>
    <lineage>
        <taxon>Eukaryota</taxon>
        <taxon>Discoba</taxon>
        <taxon>Euglenozoa</taxon>
        <taxon>Kinetoplastea</taxon>
        <taxon>Metakinetoplastina</taxon>
        <taxon>Trypanosomatida</taxon>
        <taxon>Trypanosomatidae</taxon>
        <taxon>Strigomonadinae</taxon>
        <taxon>Angomonas</taxon>
    </lineage>
</organism>
<keyword evidence="1" id="KW-0472">Membrane</keyword>